<dbReference type="Proteomes" id="UP001189429">
    <property type="component" value="Unassembled WGS sequence"/>
</dbReference>
<feature type="compositionally biased region" description="Gly residues" evidence="1">
    <location>
        <begin position="223"/>
        <end position="234"/>
    </location>
</feature>
<reference evidence="2" key="1">
    <citation type="submission" date="2023-10" db="EMBL/GenBank/DDBJ databases">
        <authorList>
            <person name="Chen Y."/>
            <person name="Shah S."/>
            <person name="Dougan E. K."/>
            <person name="Thang M."/>
            <person name="Chan C."/>
        </authorList>
    </citation>
    <scope>NUCLEOTIDE SEQUENCE [LARGE SCALE GENOMIC DNA]</scope>
</reference>
<feature type="compositionally biased region" description="Gly residues" evidence="1">
    <location>
        <begin position="251"/>
        <end position="265"/>
    </location>
</feature>
<feature type="compositionally biased region" description="Low complexity" evidence="1">
    <location>
        <begin position="71"/>
        <end position="87"/>
    </location>
</feature>
<organism evidence="2 3">
    <name type="scientific">Prorocentrum cordatum</name>
    <dbReference type="NCBI Taxonomy" id="2364126"/>
    <lineage>
        <taxon>Eukaryota</taxon>
        <taxon>Sar</taxon>
        <taxon>Alveolata</taxon>
        <taxon>Dinophyceae</taxon>
        <taxon>Prorocentrales</taxon>
        <taxon>Prorocentraceae</taxon>
        <taxon>Prorocentrum</taxon>
    </lineage>
</organism>
<feature type="region of interest" description="Disordered" evidence="1">
    <location>
        <begin position="206"/>
        <end position="234"/>
    </location>
</feature>
<dbReference type="EMBL" id="CAUYUJ010018084">
    <property type="protein sequence ID" value="CAK0880528.1"/>
    <property type="molecule type" value="Genomic_DNA"/>
</dbReference>
<accession>A0ABN9W388</accession>
<evidence type="ECO:0000313" key="2">
    <source>
        <dbReference type="EMBL" id="CAK0880528.1"/>
    </source>
</evidence>
<name>A0ABN9W388_9DINO</name>
<evidence type="ECO:0000256" key="1">
    <source>
        <dbReference type="SAM" id="MobiDB-lite"/>
    </source>
</evidence>
<comment type="caution">
    <text evidence="2">The sequence shown here is derived from an EMBL/GenBank/DDBJ whole genome shotgun (WGS) entry which is preliminary data.</text>
</comment>
<proteinExistence type="predicted"/>
<feature type="compositionally biased region" description="Basic residues" evidence="1">
    <location>
        <begin position="43"/>
        <end position="53"/>
    </location>
</feature>
<feature type="region of interest" description="Disordered" evidence="1">
    <location>
        <begin position="1"/>
        <end position="103"/>
    </location>
</feature>
<sequence length="273" mass="28634">MHRGRPGPADAGLPDAGPERRVRCLPWRARRAQRHPALQGPRGRGRAGRRRGRPGPGRPPCPLPRRLWPITSGWTGSATRRSGGRPRAPGPRAPRAPSGATRPAAWPAAPRACCCWAPARPGRWWPGGRGPCSCWARRPPRPLEARRGCGACALPDGTVLLYGGRALADGRVFDDMWAVHTGAKTDFFLQVQREISFLGKMRRRVDRLRQQDTSSSSDSVGAGPAGAAGGGAGGPGLAEDLLADLAGSGGESAAGLARGGYGGGSSDEDDSDE</sequence>
<feature type="region of interest" description="Disordered" evidence="1">
    <location>
        <begin position="251"/>
        <end position="273"/>
    </location>
</feature>
<evidence type="ECO:0000313" key="3">
    <source>
        <dbReference type="Proteomes" id="UP001189429"/>
    </source>
</evidence>
<protein>
    <submittedName>
        <fullName evidence="2">Uncharacterized protein</fullName>
    </submittedName>
</protein>
<keyword evidence="3" id="KW-1185">Reference proteome</keyword>
<gene>
    <name evidence="2" type="ORF">PCOR1329_LOCUS63639</name>
</gene>